<keyword evidence="5" id="KW-0325">Glycoprotein</keyword>
<keyword evidence="3" id="KW-0645">Protease</keyword>
<dbReference type="InterPro" id="IPR029058">
    <property type="entry name" value="AB_hydrolase_fold"/>
</dbReference>
<dbReference type="GO" id="GO:0006508">
    <property type="term" value="P:proteolysis"/>
    <property type="evidence" value="ECO:0007669"/>
    <property type="project" value="UniProtKB-KW"/>
</dbReference>
<dbReference type="GO" id="GO:0004185">
    <property type="term" value="F:serine-type carboxypeptidase activity"/>
    <property type="evidence" value="ECO:0007669"/>
    <property type="project" value="InterPro"/>
</dbReference>
<dbReference type="Proteomes" id="UP000070133">
    <property type="component" value="Unassembled WGS sequence"/>
</dbReference>
<keyword evidence="2" id="KW-0121">Carboxypeptidase</keyword>
<dbReference type="AlphaFoldDB" id="A0A139H932"/>
<reference evidence="6 7" key="1">
    <citation type="submission" date="2015-07" db="EMBL/GenBank/DDBJ databases">
        <title>Comparative genomics of the Sigatoka disease complex on banana suggests a link between parallel evolutionary changes in Pseudocercospora fijiensis and Pseudocercospora eumusae and increased virulence on the banana host.</title>
        <authorList>
            <person name="Chang T.-C."/>
            <person name="Salvucci A."/>
            <person name="Crous P.W."/>
            <person name="Stergiopoulos I."/>
        </authorList>
    </citation>
    <scope>NUCLEOTIDE SEQUENCE [LARGE SCALE GENOMIC DNA]</scope>
    <source>
        <strain evidence="6 7">CBS 114824</strain>
    </source>
</reference>
<proteinExistence type="inferred from homology"/>
<dbReference type="SUPFAM" id="SSF53474">
    <property type="entry name" value="alpha/beta-Hydrolases"/>
    <property type="match status" value="1"/>
</dbReference>
<keyword evidence="7" id="KW-1185">Reference proteome</keyword>
<comment type="caution">
    <text evidence="6">The sequence shown here is derived from an EMBL/GenBank/DDBJ whole genome shotgun (WGS) entry which is preliminary data.</text>
</comment>
<dbReference type="InterPro" id="IPR001563">
    <property type="entry name" value="Peptidase_S10"/>
</dbReference>
<organism evidence="6 7">
    <name type="scientific">Pseudocercospora eumusae</name>
    <dbReference type="NCBI Taxonomy" id="321146"/>
    <lineage>
        <taxon>Eukaryota</taxon>
        <taxon>Fungi</taxon>
        <taxon>Dikarya</taxon>
        <taxon>Ascomycota</taxon>
        <taxon>Pezizomycotina</taxon>
        <taxon>Dothideomycetes</taxon>
        <taxon>Dothideomycetidae</taxon>
        <taxon>Mycosphaerellales</taxon>
        <taxon>Mycosphaerellaceae</taxon>
        <taxon>Pseudocercospora</taxon>
    </lineage>
</organism>
<sequence>MTRDTATENTWNGPTSRMWLYVAGPFSEVQNSTFTETQWLGSPSASRSRHSSALMRAVEQKLIILNTRHVFSWVFESRRDPANDDFTLWLNGGPGSDSLIRLFAVCRFRAWTLQNVNENLETFVNPHSWSNVSHQASDYQLHEKWST</sequence>
<evidence type="ECO:0000313" key="7">
    <source>
        <dbReference type="Proteomes" id="UP000070133"/>
    </source>
</evidence>
<evidence type="ECO:0000313" key="6">
    <source>
        <dbReference type="EMBL" id="KXS98927.1"/>
    </source>
</evidence>
<dbReference type="Gene3D" id="3.40.50.1820">
    <property type="entry name" value="alpha/beta hydrolase"/>
    <property type="match status" value="1"/>
</dbReference>
<evidence type="ECO:0000256" key="4">
    <source>
        <dbReference type="ARBA" id="ARBA00022801"/>
    </source>
</evidence>
<comment type="similarity">
    <text evidence="1">Belongs to the peptidase S10 family.</text>
</comment>
<protein>
    <recommendedName>
        <fullName evidence="8">Carboxypeptidase</fullName>
    </recommendedName>
</protein>
<dbReference type="EMBL" id="LFZN01000103">
    <property type="protein sequence ID" value="KXS98927.1"/>
    <property type="molecule type" value="Genomic_DNA"/>
</dbReference>
<gene>
    <name evidence="6" type="ORF">AC578_7437</name>
</gene>
<name>A0A139H932_9PEZI</name>
<evidence type="ECO:0000256" key="1">
    <source>
        <dbReference type="ARBA" id="ARBA00009431"/>
    </source>
</evidence>
<dbReference type="Pfam" id="PF00450">
    <property type="entry name" value="Peptidase_S10"/>
    <property type="match status" value="1"/>
</dbReference>
<evidence type="ECO:0000256" key="5">
    <source>
        <dbReference type="ARBA" id="ARBA00023180"/>
    </source>
</evidence>
<evidence type="ECO:0000256" key="3">
    <source>
        <dbReference type="ARBA" id="ARBA00022670"/>
    </source>
</evidence>
<keyword evidence="4" id="KW-0378">Hydrolase</keyword>
<evidence type="ECO:0008006" key="8">
    <source>
        <dbReference type="Google" id="ProtNLM"/>
    </source>
</evidence>
<dbReference type="OrthoDB" id="443318at2759"/>
<evidence type="ECO:0000256" key="2">
    <source>
        <dbReference type="ARBA" id="ARBA00022645"/>
    </source>
</evidence>
<accession>A0A139H932</accession>